<keyword evidence="7" id="KW-0460">Magnesium</keyword>
<evidence type="ECO:0000256" key="2">
    <source>
        <dbReference type="ARBA" id="ARBA00022475"/>
    </source>
</evidence>
<proteinExistence type="predicted"/>
<dbReference type="Proteomes" id="UP000218767">
    <property type="component" value="Unassembled WGS sequence"/>
</dbReference>
<sequence length="347" mass="37907">MPTGLNLMSLLLLCSLLFLGSAILTGLFRWVAPRVRLIAVPVPRSAHSRPVPVGGGVSIVVLILLVIAYCYSTDQIPANEFAALMAAAVIACIGIVDDIKQLDVRWRIPAQFLASAYVVYCLGNVPAIDFGFFYFPESILLNVLAIFALVWLLNLYNFMDGIDGIAATELIAVNLVSLLIVINSDAVLTLLSASFAAAAGGFLLWNWAPAKIFMGDVGSSFIGFTLGVMALLSILHGSMTVWTWVLLLGVFIVDATLTLFVRYRSKQRWYDGHASHAYQNAARHYKSHAKVTITVVLINFFWLGPLAWLSMQHPKMGLAITVMGLIPLLLLAKRFGAGRENFSLYAQ</sequence>
<keyword evidence="4 8" id="KW-0812">Transmembrane</keyword>
<feature type="transmembrane region" description="Helical" evidence="8">
    <location>
        <begin position="112"/>
        <end position="133"/>
    </location>
</feature>
<keyword evidence="5 8" id="KW-1133">Transmembrane helix</keyword>
<keyword evidence="3 9" id="KW-0808">Transferase</keyword>
<name>A0A2A4XD09_9GAMM</name>
<evidence type="ECO:0000256" key="4">
    <source>
        <dbReference type="ARBA" id="ARBA00022692"/>
    </source>
</evidence>
<keyword evidence="2" id="KW-1003">Cell membrane</keyword>
<evidence type="ECO:0000256" key="7">
    <source>
        <dbReference type="PIRSR" id="PIRSR600715-1"/>
    </source>
</evidence>
<evidence type="ECO:0000313" key="9">
    <source>
        <dbReference type="EMBL" id="PCI80384.1"/>
    </source>
</evidence>
<feature type="transmembrane region" description="Helical" evidence="8">
    <location>
        <begin position="139"/>
        <end position="158"/>
    </location>
</feature>
<feature type="transmembrane region" description="Helical" evidence="8">
    <location>
        <begin position="81"/>
        <end position="100"/>
    </location>
</feature>
<dbReference type="GO" id="GO:0044038">
    <property type="term" value="P:cell wall macromolecule biosynthetic process"/>
    <property type="evidence" value="ECO:0007669"/>
    <property type="project" value="TreeGrafter"/>
</dbReference>
<dbReference type="AlphaFoldDB" id="A0A2A4XD09"/>
<dbReference type="Pfam" id="PF00953">
    <property type="entry name" value="Glycos_transf_4"/>
    <property type="match status" value="1"/>
</dbReference>
<dbReference type="PANTHER" id="PTHR22926">
    <property type="entry name" value="PHOSPHO-N-ACETYLMURAMOYL-PENTAPEPTIDE-TRANSFERASE"/>
    <property type="match status" value="1"/>
</dbReference>
<comment type="subcellular location">
    <subcellularLocation>
        <location evidence="1">Cell membrane</location>
        <topology evidence="1">Multi-pass membrane protein</topology>
    </subcellularLocation>
</comment>
<evidence type="ECO:0000256" key="6">
    <source>
        <dbReference type="ARBA" id="ARBA00023136"/>
    </source>
</evidence>
<dbReference type="GO" id="GO:0071555">
    <property type="term" value="P:cell wall organization"/>
    <property type="evidence" value="ECO:0007669"/>
    <property type="project" value="TreeGrafter"/>
</dbReference>
<accession>A0A2A4XD09</accession>
<evidence type="ECO:0000256" key="5">
    <source>
        <dbReference type="ARBA" id="ARBA00022989"/>
    </source>
</evidence>
<dbReference type="GO" id="GO:0005886">
    <property type="term" value="C:plasma membrane"/>
    <property type="evidence" value="ECO:0007669"/>
    <property type="project" value="UniProtKB-SubCell"/>
</dbReference>
<keyword evidence="6 8" id="KW-0472">Membrane</keyword>
<feature type="transmembrane region" description="Helical" evidence="8">
    <location>
        <begin position="217"/>
        <end position="235"/>
    </location>
</feature>
<feature type="transmembrane region" description="Helical" evidence="8">
    <location>
        <begin position="165"/>
        <end position="182"/>
    </location>
</feature>
<evidence type="ECO:0000313" key="10">
    <source>
        <dbReference type="Proteomes" id="UP000218767"/>
    </source>
</evidence>
<dbReference type="GO" id="GO:0016780">
    <property type="term" value="F:phosphotransferase activity, for other substituted phosphate groups"/>
    <property type="evidence" value="ECO:0007669"/>
    <property type="project" value="InterPro"/>
</dbReference>
<comment type="caution">
    <text evidence="9">The sequence shown here is derived from an EMBL/GenBank/DDBJ whole genome shotgun (WGS) entry which is preliminary data.</text>
</comment>
<feature type="transmembrane region" description="Helical" evidence="8">
    <location>
        <begin position="316"/>
        <end position="332"/>
    </location>
</feature>
<feature type="transmembrane region" description="Helical" evidence="8">
    <location>
        <begin position="291"/>
        <end position="310"/>
    </location>
</feature>
<protein>
    <submittedName>
        <fullName evidence="9">Glycosyl transferase</fullName>
    </submittedName>
</protein>
<evidence type="ECO:0000256" key="3">
    <source>
        <dbReference type="ARBA" id="ARBA00022679"/>
    </source>
</evidence>
<dbReference type="GO" id="GO:0009103">
    <property type="term" value="P:lipopolysaccharide biosynthetic process"/>
    <property type="evidence" value="ECO:0007669"/>
    <property type="project" value="TreeGrafter"/>
</dbReference>
<feature type="transmembrane region" description="Helical" evidence="8">
    <location>
        <begin position="241"/>
        <end position="261"/>
    </location>
</feature>
<feature type="transmembrane region" description="Helical" evidence="8">
    <location>
        <begin position="6"/>
        <end position="31"/>
    </location>
</feature>
<dbReference type="InterPro" id="IPR000715">
    <property type="entry name" value="Glycosyl_transferase_4"/>
</dbReference>
<organism evidence="9 10">
    <name type="scientific">SAR86 cluster bacterium</name>
    <dbReference type="NCBI Taxonomy" id="2030880"/>
    <lineage>
        <taxon>Bacteria</taxon>
        <taxon>Pseudomonadati</taxon>
        <taxon>Pseudomonadota</taxon>
        <taxon>Gammaproteobacteria</taxon>
        <taxon>SAR86 cluster</taxon>
    </lineage>
</organism>
<evidence type="ECO:0000256" key="1">
    <source>
        <dbReference type="ARBA" id="ARBA00004651"/>
    </source>
</evidence>
<dbReference type="CDD" id="cd06854">
    <property type="entry name" value="GT_WbpL_WbcO_like"/>
    <property type="match status" value="1"/>
</dbReference>
<comment type="cofactor">
    <cofactor evidence="7">
        <name>Mg(2+)</name>
        <dbReference type="ChEBI" id="CHEBI:18420"/>
    </cofactor>
</comment>
<gene>
    <name evidence="9" type="ORF">COB20_03045</name>
</gene>
<keyword evidence="7" id="KW-0479">Metal-binding</keyword>
<dbReference type="GO" id="GO:0046872">
    <property type="term" value="F:metal ion binding"/>
    <property type="evidence" value="ECO:0007669"/>
    <property type="project" value="UniProtKB-KW"/>
</dbReference>
<evidence type="ECO:0000256" key="8">
    <source>
        <dbReference type="SAM" id="Phobius"/>
    </source>
</evidence>
<feature type="transmembrane region" description="Helical" evidence="8">
    <location>
        <begin position="188"/>
        <end position="205"/>
    </location>
</feature>
<dbReference type="PANTHER" id="PTHR22926:SF3">
    <property type="entry name" value="UNDECAPRENYL-PHOSPHATE ALPHA-N-ACETYLGLUCOSAMINYL 1-PHOSPHATE TRANSFERASE"/>
    <property type="match status" value="1"/>
</dbReference>
<feature type="transmembrane region" description="Helical" evidence="8">
    <location>
        <begin position="51"/>
        <end position="69"/>
    </location>
</feature>
<dbReference type="EMBL" id="NVUL01000010">
    <property type="protein sequence ID" value="PCI80384.1"/>
    <property type="molecule type" value="Genomic_DNA"/>
</dbReference>
<feature type="binding site" evidence="7">
    <location>
        <position position="216"/>
    </location>
    <ligand>
        <name>Mg(2+)</name>
        <dbReference type="ChEBI" id="CHEBI:18420"/>
    </ligand>
</feature>
<feature type="binding site" evidence="7">
    <location>
        <position position="157"/>
    </location>
    <ligand>
        <name>Mg(2+)</name>
        <dbReference type="ChEBI" id="CHEBI:18420"/>
    </ligand>
</feature>
<reference evidence="10" key="1">
    <citation type="submission" date="2017-08" db="EMBL/GenBank/DDBJ databases">
        <title>A dynamic microbial community with high functional redundancy inhabits the cold, oxic subseafloor aquifer.</title>
        <authorList>
            <person name="Tully B.J."/>
            <person name="Wheat C.G."/>
            <person name="Glazer B.T."/>
            <person name="Huber J.A."/>
        </authorList>
    </citation>
    <scope>NUCLEOTIDE SEQUENCE [LARGE SCALE GENOMIC DNA]</scope>
</reference>